<proteinExistence type="inferred from homology"/>
<accession>A0A5P2ARP0</accession>
<evidence type="ECO:0000313" key="10">
    <source>
        <dbReference type="EMBL" id="QES18919.1"/>
    </source>
</evidence>
<sequence>MIDGLVRVAGAVRELPPESTQQAVGYPSLFLLVALGALVPIVPTGAIVSSAAVVAFHQSSPLALLFVFLVAAFAAFLGDLALYWFGQRGVRSRNGSRWLAALRGRVTPERLAQAQARLDTHQVSVLVLSRLVPAGRIPVMLACLLAEMPLRRFARGDMAACLAWAATYQLIGILGGSLFPEPWQGVVAAVGLTVLISALPALWRRVRGSSGRGPSGQGSSGQGSSGRGASGRGASGRAAGPSGASGASDAPGASGREHP</sequence>
<evidence type="ECO:0000256" key="3">
    <source>
        <dbReference type="ARBA" id="ARBA00022475"/>
    </source>
</evidence>
<keyword evidence="5 7" id="KW-1133">Transmembrane helix</keyword>
<evidence type="ECO:0000256" key="5">
    <source>
        <dbReference type="ARBA" id="ARBA00022989"/>
    </source>
</evidence>
<evidence type="ECO:0000256" key="7">
    <source>
        <dbReference type="RuleBase" id="RU367016"/>
    </source>
</evidence>
<reference evidence="10 11" key="1">
    <citation type="submission" date="2018-05" db="EMBL/GenBank/DDBJ databases">
        <title>Streptomyces venezuelae.</title>
        <authorList>
            <person name="Kim W."/>
            <person name="Lee N."/>
            <person name="Cho B.-K."/>
        </authorList>
    </citation>
    <scope>NUCLEOTIDE SEQUENCE [LARGE SCALE GENOMIC DNA]</scope>
    <source>
        <strain evidence="10 11">ATCC 15068</strain>
    </source>
</reference>
<dbReference type="PANTHER" id="PTHR30353:SF0">
    <property type="entry name" value="TRANSMEMBRANE PROTEIN"/>
    <property type="match status" value="1"/>
</dbReference>
<dbReference type="AlphaFoldDB" id="A0A5P2ARP0"/>
<evidence type="ECO:0000256" key="8">
    <source>
        <dbReference type="SAM" id="MobiDB-lite"/>
    </source>
</evidence>
<comment type="similarity">
    <text evidence="2 7">Belongs to the DedA family.</text>
</comment>
<dbReference type="Pfam" id="PF09335">
    <property type="entry name" value="VTT_dom"/>
    <property type="match status" value="1"/>
</dbReference>
<dbReference type="EMBL" id="CP029194">
    <property type="protein sequence ID" value="QES18919.1"/>
    <property type="molecule type" value="Genomic_DNA"/>
</dbReference>
<dbReference type="InterPro" id="IPR032818">
    <property type="entry name" value="DedA-like"/>
</dbReference>
<keyword evidence="3 7" id="KW-1003">Cell membrane</keyword>
<feature type="transmembrane region" description="Helical" evidence="7">
    <location>
        <begin position="62"/>
        <end position="85"/>
    </location>
</feature>
<keyword evidence="4 7" id="KW-0812">Transmembrane</keyword>
<evidence type="ECO:0000256" key="2">
    <source>
        <dbReference type="ARBA" id="ARBA00010792"/>
    </source>
</evidence>
<comment type="subcellular location">
    <subcellularLocation>
        <location evidence="1 7">Cell membrane</location>
        <topology evidence="1 7">Multi-pass membrane protein</topology>
    </subcellularLocation>
</comment>
<gene>
    <name evidence="10" type="ORF">DEJ46_07330</name>
</gene>
<name>A0A5P2ARP0_STRVZ</name>
<evidence type="ECO:0000256" key="6">
    <source>
        <dbReference type="ARBA" id="ARBA00023136"/>
    </source>
</evidence>
<dbReference type="InterPro" id="IPR032816">
    <property type="entry name" value="VTT_dom"/>
</dbReference>
<dbReference type="PANTHER" id="PTHR30353">
    <property type="entry name" value="INNER MEMBRANE PROTEIN DEDA-RELATED"/>
    <property type="match status" value="1"/>
</dbReference>
<evidence type="ECO:0000259" key="9">
    <source>
        <dbReference type="Pfam" id="PF09335"/>
    </source>
</evidence>
<protein>
    <recommendedName>
        <fullName evidence="9">VTT domain-containing protein</fullName>
    </recommendedName>
</protein>
<feature type="transmembrane region" description="Helical" evidence="7">
    <location>
        <begin position="185"/>
        <end position="203"/>
    </location>
</feature>
<feature type="region of interest" description="Disordered" evidence="8">
    <location>
        <begin position="207"/>
        <end position="259"/>
    </location>
</feature>
<organism evidence="10 11">
    <name type="scientific">Streptomyces venezuelae</name>
    <dbReference type="NCBI Taxonomy" id="54571"/>
    <lineage>
        <taxon>Bacteria</taxon>
        <taxon>Bacillati</taxon>
        <taxon>Actinomycetota</taxon>
        <taxon>Actinomycetes</taxon>
        <taxon>Kitasatosporales</taxon>
        <taxon>Streptomycetaceae</taxon>
        <taxon>Streptomyces</taxon>
    </lineage>
</organism>
<keyword evidence="6 7" id="KW-0472">Membrane</keyword>
<feature type="compositionally biased region" description="Low complexity" evidence="8">
    <location>
        <begin position="235"/>
        <end position="259"/>
    </location>
</feature>
<evidence type="ECO:0000256" key="1">
    <source>
        <dbReference type="ARBA" id="ARBA00004651"/>
    </source>
</evidence>
<dbReference type="OrthoDB" id="5189166at2"/>
<feature type="domain" description="VTT" evidence="9">
    <location>
        <begin position="46"/>
        <end position="172"/>
    </location>
</feature>
<evidence type="ECO:0000256" key="4">
    <source>
        <dbReference type="ARBA" id="ARBA00022692"/>
    </source>
</evidence>
<feature type="compositionally biased region" description="Gly residues" evidence="8">
    <location>
        <begin position="210"/>
        <end position="234"/>
    </location>
</feature>
<dbReference type="GO" id="GO:0005886">
    <property type="term" value="C:plasma membrane"/>
    <property type="evidence" value="ECO:0007669"/>
    <property type="project" value="UniProtKB-SubCell"/>
</dbReference>
<feature type="transmembrane region" description="Helical" evidence="7">
    <location>
        <begin position="29"/>
        <end position="56"/>
    </location>
</feature>
<dbReference type="Proteomes" id="UP000324106">
    <property type="component" value="Chromosome"/>
</dbReference>
<evidence type="ECO:0000313" key="11">
    <source>
        <dbReference type="Proteomes" id="UP000324106"/>
    </source>
</evidence>
<feature type="transmembrane region" description="Helical" evidence="7">
    <location>
        <begin position="158"/>
        <end position="179"/>
    </location>
</feature>